<keyword evidence="3" id="KW-1185">Reference proteome</keyword>
<evidence type="ECO:0000256" key="1">
    <source>
        <dbReference type="SAM" id="MobiDB-lite"/>
    </source>
</evidence>
<sequence>MFGTGRWFQGGTGGEGFNSILHFSKFKDLFKRTITTKSKHVFGLENDHQHIPLKHNGSSTLYRGDRLLTMKDGIKVFLVDKSRINYAFTDQMTPAGLLKKMTSRKELIFTSSSELKKLLDSFKIFLNLAKYLFLFFNNLFQYHYQHFFQLNTKISTKNRGVLVEKIENHPGISLIMSMTRKSHHLLVLCVFQKYQRILTKQPRSKIKKSSVNTENINMNYHSKQISNILSSKEKPSTSPDSRPSPKSDPVSHFHGTRMYQSSKIDQHSGKEISKIAHREVLKDEYWCLQLGCAQENIYIKTENQKQILDKDFESLSKNLLSLRKKKINLSTIAPAQPPPFQNRSRASKYVVECHLKCILITFAMPVLNIPASYQYLGVVILNMPSDLPLRRTSAKPKPTSMPQLTNRTRTPLPLKKPLLLLPPLAQTPLLLLVENSGQLKLQFIFKRKVTVNVVLVLLPKRKLTLPKNLVSCCVALLAASEVTLHIQVYTNIQRNQCIYKKKKKKSNLTKNQFSF</sequence>
<reference evidence="2 3" key="1">
    <citation type="submission" date="2015-08" db="EMBL/GenBank/DDBJ databases">
        <title>Next Generation Sequencing and Analysis of the Genome of Puccinia sorghi L Schw, the Causal Agent of Maize Common Rust.</title>
        <authorList>
            <person name="Rochi L."/>
            <person name="Burguener G."/>
            <person name="Darino M."/>
            <person name="Turjanski A."/>
            <person name="Kreff E."/>
            <person name="Dieguez M.J."/>
            <person name="Sacco F."/>
        </authorList>
    </citation>
    <scope>NUCLEOTIDE SEQUENCE [LARGE SCALE GENOMIC DNA]</scope>
    <source>
        <strain evidence="2 3">RO10H11247</strain>
    </source>
</reference>
<organism evidence="2 3">
    <name type="scientific">Puccinia sorghi</name>
    <dbReference type="NCBI Taxonomy" id="27349"/>
    <lineage>
        <taxon>Eukaryota</taxon>
        <taxon>Fungi</taxon>
        <taxon>Dikarya</taxon>
        <taxon>Basidiomycota</taxon>
        <taxon>Pucciniomycotina</taxon>
        <taxon>Pucciniomycetes</taxon>
        <taxon>Pucciniales</taxon>
        <taxon>Pucciniaceae</taxon>
        <taxon>Puccinia</taxon>
    </lineage>
</organism>
<protein>
    <submittedName>
        <fullName evidence="2">Uncharacterized protein</fullName>
    </submittedName>
</protein>
<accession>A0A0L6VT52</accession>
<dbReference type="VEuPathDB" id="FungiDB:VP01_1152g7"/>
<gene>
    <name evidence="2" type="ORF">VP01_1152g7</name>
</gene>
<evidence type="ECO:0000313" key="2">
    <source>
        <dbReference type="EMBL" id="KNZ63380.1"/>
    </source>
</evidence>
<dbReference type="Proteomes" id="UP000037035">
    <property type="component" value="Unassembled WGS sequence"/>
</dbReference>
<evidence type="ECO:0000313" key="3">
    <source>
        <dbReference type="Proteomes" id="UP000037035"/>
    </source>
</evidence>
<name>A0A0L6VT52_9BASI</name>
<feature type="region of interest" description="Disordered" evidence="1">
    <location>
        <begin position="230"/>
        <end position="254"/>
    </location>
</feature>
<dbReference type="AlphaFoldDB" id="A0A0L6VT52"/>
<proteinExistence type="predicted"/>
<comment type="caution">
    <text evidence="2">The sequence shown here is derived from an EMBL/GenBank/DDBJ whole genome shotgun (WGS) entry which is preliminary data.</text>
</comment>
<dbReference type="EMBL" id="LAVV01001699">
    <property type="protein sequence ID" value="KNZ63380.1"/>
    <property type="molecule type" value="Genomic_DNA"/>
</dbReference>